<reference evidence="1" key="1">
    <citation type="submission" date="2023-05" db="EMBL/GenBank/DDBJ databases">
        <title>Whole genome sequence of Commensalibacter sp.</title>
        <authorList>
            <person name="Charoenyingcharoen P."/>
            <person name="Yukphan P."/>
        </authorList>
    </citation>
    <scope>NUCLEOTIDE SEQUENCE</scope>
    <source>
        <strain evidence="1">TBRC 16381</strain>
    </source>
</reference>
<dbReference type="RefSeq" id="WP_281448566.1">
    <property type="nucleotide sequence ID" value="NZ_JASBAO010000001.1"/>
</dbReference>
<keyword evidence="2" id="KW-1185">Reference proteome</keyword>
<name>A0ABT6Q2W9_9PROT</name>
<organism evidence="1 2">
    <name type="scientific">Commensalibacter oyaizuii</name>
    <dbReference type="NCBI Taxonomy" id="3043873"/>
    <lineage>
        <taxon>Bacteria</taxon>
        <taxon>Pseudomonadati</taxon>
        <taxon>Pseudomonadota</taxon>
        <taxon>Alphaproteobacteria</taxon>
        <taxon>Acetobacterales</taxon>
        <taxon>Acetobacteraceae</taxon>
    </lineage>
</organism>
<sequence>MINLFITLFISLTVPNHQPKDSQTLYREIINRIADEMFPIFCRQTLPQAISAIQYCYDTAGNDRIKNLACLIANKYTIDLIDSRYRGRIYDNGMELNSQFMTNYIQNYHNRAQLQYLQRYQNIFSSVNEYEDIIESYTWTLAKRFNTLYELKNIKILLRDYPCYDKDFLMNNFFISFIHRTSD</sequence>
<dbReference type="Proteomes" id="UP001431634">
    <property type="component" value="Unassembled WGS sequence"/>
</dbReference>
<dbReference type="EMBL" id="JASBAO010000001">
    <property type="protein sequence ID" value="MDI2091474.1"/>
    <property type="molecule type" value="Genomic_DNA"/>
</dbReference>
<protein>
    <submittedName>
        <fullName evidence="1">Uncharacterized protein</fullName>
    </submittedName>
</protein>
<gene>
    <name evidence="1" type="ORF">QJV27_08870</name>
</gene>
<proteinExistence type="predicted"/>
<comment type="caution">
    <text evidence="1">The sequence shown here is derived from an EMBL/GenBank/DDBJ whole genome shotgun (WGS) entry which is preliminary data.</text>
</comment>
<accession>A0ABT6Q2W9</accession>
<evidence type="ECO:0000313" key="1">
    <source>
        <dbReference type="EMBL" id="MDI2091474.1"/>
    </source>
</evidence>
<evidence type="ECO:0000313" key="2">
    <source>
        <dbReference type="Proteomes" id="UP001431634"/>
    </source>
</evidence>